<dbReference type="RefSeq" id="WP_309309402.1">
    <property type="nucleotide sequence ID" value="NZ_CP133594.1"/>
</dbReference>
<keyword evidence="2" id="KW-1185">Reference proteome</keyword>
<name>A0AA51UHJ1_9EURY</name>
<evidence type="ECO:0000313" key="2">
    <source>
        <dbReference type="Proteomes" id="UP001183006"/>
    </source>
</evidence>
<reference evidence="1" key="1">
    <citation type="submission" date="2023-08" db="EMBL/GenBank/DDBJ databases">
        <title>Methanolobus mangrovi sp. nov. and Methanolobus sediminis sp. nov, two novel methylotrophic methanogens isolated from mangrove sediments in China.</title>
        <authorList>
            <person name="Zhou J."/>
        </authorList>
    </citation>
    <scope>NUCLEOTIDE SEQUENCE</scope>
    <source>
        <strain evidence="1">FTZ2</strain>
    </source>
</reference>
<dbReference type="Proteomes" id="UP001183006">
    <property type="component" value="Chromosome"/>
</dbReference>
<dbReference type="AlphaFoldDB" id="A0AA51UHJ1"/>
<sequence length="148" mass="16827">MKLSAFLVFALIVSLFSFSASNNIISNGEEYVHFNQVTMKFQGTDAVISMSYSLDMFSSIYVFLMGTYNLEPAINDFFYDFGDVEVLEIGRDNAVIFVKDVSRRNDEYYLHDSHEMGGTVKLLTMIYPDGSTRTVSYVTATPDTFYDE</sequence>
<gene>
    <name evidence="1" type="ORF">RE476_05525</name>
</gene>
<proteinExistence type="predicted"/>
<accession>A0AA51UHJ1</accession>
<evidence type="ECO:0000313" key="1">
    <source>
        <dbReference type="EMBL" id="WMW23286.1"/>
    </source>
</evidence>
<dbReference type="KEGG" id="mmav:RE476_05525"/>
<protein>
    <submittedName>
        <fullName evidence="1">Uncharacterized protein</fullName>
    </submittedName>
</protein>
<organism evidence="1 2">
    <name type="scientific">Methanolobus mangrovi</name>
    <dbReference type="NCBI Taxonomy" id="3072977"/>
    <lineage>
        <taxon>Archaea</taxon>
        <taxon>Methanobacteriati</taxon>
        <taxon>Methanobacteriota</taxon>
        <taxon>Stenosarchaea group</taxon>
        <taxon>Methanomicrobia</taxon>
        <taxon>Methanosarcinales</taxon>
        <taxon>Methanosarcinaceae</taxon>
        <taxon>Methanolobus</taxon>
    </lineage>
</organism>
<dbReference type="GeneID" id="84229580"/>
<dbReference type="EMBL" id="CP133594">
    <property type="protein sequence ID" value="WMW23286.1"/>
    <property type="molecule type" value="Genomic_DNA"/>
</dbReference>